<dbReference type="InterPro" id="IPR008966">
    <property type="entry name" value="Adhesion_dom_sf"/>
</dbReference>
<dbReference type="RefSeq" id="WP_309875752.1">
    <property type="nucleotide sequence ID" value="NZ_CP133838.1"/>
</dbReference>
<dbReference type="EMBL" id="CP133838">
    <property type="protein sequence ID" value="WMY73389.1"/>
    <property type="molecule type" value="Genomic_DNA"/>
</dbReference>
<dbReference type="Gene3D" id="2.60.40.1090">
    <property type="entry name" value="Fimbrial-type adhesion domain"/>
    <property type="match status" value="1"/>
</dbReference>
<evidence type="ECO:0000313" key="3">
    <source>
        <dbReference type="EMBL" id="WMY73389.1"/>
    </source>
</evidence>
<dbReference type="InterPro" id="IPR050263">
    <property type="entry name" value="Bact_Fimbrial_Adh_Pro"/>
</dbReference>
<dbReference type="PANTHER" id="PTHR33420:SF5">
    <property type="entry name" value="FIMBRIAL SUBUNIT"/>
    <property type="match status" value="1"/>
</dbReference>
<organism evidence="3 4">
    <name type="scientific">Buttiauxella selenatireducens</name>
    <dbReference type="NCBI Taxonomy" id="3073902"/>
    <lineage>
        <taxon>Bacteria</taxon>
        <taxon>Pseudomonadati</taxon>
        <taxon>Pseudomonadota</taxon>
        <taxon>Gammaproteobacteria</taxon>
        <taxon>Enterobacterales</taxon>
        <taxon>Enterobacteriaceae</taxon>
        <taxon>Buttiauxella</taxon>
    </lineage>
</organism>
<protein>
    <submittedName>
        <fullName evidence="3">Fimbrial protein</fullName>
    </submittedName>
</protein>
<evidence type="ECO:0000259" key="2">
    <source>
        <dbReference type="Pfam" id="PF00419"/>
    </source>
</evidence>
<feature type="domain" description="Fimbrial-type adhesion" evidence="2">
    <location>
        <begin position="26"/>
        <end position="181"/>
    </location>
</feature>
<keyword evidence="1" id="KW-0732">Signal</keyword>
<feature type="signal peptide" evidence="1">
    <location>
        <begin position="1"/>
        <end position="21"/>
    </location>
</feature>
<dbReference type="InterPro" id="IPR000259">
    <property type="entry name" value="Adhesion_dom_fimbrial"/>
</dbReference>
<gene>
    <name evidence="3" type="ORF">RHD99_18310</name>
</gene>
<feature type="chain" id="PRO_5047077656" evidence="1">
    <location>
        <begin position="22"/>
        <end position="182"/>
    </location>
</feature>
<dbReference type="Proteomes" id="UP001246690">
    <property type="component" value="Chromosome"/>
</dbReference>
<dbReference type="Pfam" id="PF00419">
    <property type="entry name" value="Fimbrial"/>
    <property type="match status" value="1"/>
</dbReference>
<reference evidence="3 4" key="1">
    <citation type="submission" date="2023-09" db="EMBL/GenBank/DDBJ databases">
        <title>Buttiauxella selenatireducens sp. nov., isolated from the rhizosphere of Cardamine hupingshanesis.</title>
        <authorList>
            <person name="Zhang S."/>
            <person name="Xu Z."/>
            <person name="Wang H."/>
            <person name="Guo Y."/>
        </authorList>
    </citation>
    <scope>NUCLEOTIDE SEQUENCE [LARGE SCALE GENOMIC DNA]</scope>
    <source>
        <strain evidence="3 4">R73</strain>
    </source>
</reference>
<dbReference type="SUPFAM" id="SSF49401">
    <property type="entry name" value="Bacterial adhesins"/>
    <property type="match status" value="1"/>
</dbReference>
<proteinExistence type="predicted"/>
<evidence type="ECO:0000313" key="4">
    <source>
        <dbReference type="Proteomes" id="UP001246690"/>
    </source>
</evidence>
<evidence type="ECO:0000256" key="1">
    <source>
        <dbReference type="SAM" id="SignalP"/>
    </source>
</evidence>
<keyword evidence="4" id="KW-1185">Reference proteome</keyword>
<dbReference type="PANTHER" id="PTHR33420">
    <property type="entry name" value="FIMBRIAL SUBUNIT ELFA-RELATED"/>
    <property type="match status" value="1"/>
</dbReference>
<accession>A0ABY9S7P6</accession>
<sequence length="182" mass="18519">MTFKKLALLSVLGAMSSGAMAADGDITFNGEITSSACTLEGFNGAAATSGVMDLSPVSTSAFSTGNLYAGMTDFTIDLKGCTTTTVKNAQVKFSGTPDPADGSILKNISTDVNPATGVGIAILENNGSTPIDINGVDPSEKQLLTTGKTALKFKVAYKANTSTPSVGVGKVTAKSFIDIVYN</sequence>
<name>A0ABY9S7P6_9ENTR</name>
<dbReference type="InterPro" id="IPR036937">
    <property type="entry name" value="Adhesion_dom_fimbrial_sf"/>
</dbReference>